<dbReference type="AlphaFoldDB" id="A0A1L9X843"/>
<feature type="compositionally biased region" description="Low complexity" evidence="6">
    <location>
        <begin position="231"/>
        <end position="242"/>
    </location>
</feature>
<gene>
    <name evidence="9" type="ORF">ASPACDRAFT_74133</name>
</gene>
<keyword evidence="10" id="KW-1185">Reference proteome</keyword>
<feature type="compositionally biased region" description="Polar residues" evidence="6">
    <location>
        <begin position="320"/>
        <end position="331"/>
    </location>
</feature>
<dbReference type="InterPro" id="IPR013087">
    <property type="entry name" value="Znf_C2H2_type"/>
</dbReference>
<dbReference type="RefSeq" id="XP_020060837.1">
    <property type="nucleotide sequence ID" value="XM_020204128.1"/>
</dbReference>
<name>A0A1L9X843_ASPA1</name>
<dbReference type="Pfam" id="PF05920">
    <property type="entry name" value="Homeobox_KN"/>
    <property type="match status" value="1"/>
</dbReference>
<evidence type="ECO:0000313" key="9">
    <source>
        <dbReference type="EMBL" id="OJK04498.1"/>
    </source>
</evidence>
<evidence type="ECO:0000313" key="10">
    <source>
        <dbReference type="Proteomes" id="UP000184546"/>
    </source>
</evidence>
<dbReference type="PROSITE" id="PS00028">
    <property type="entry name" value="ZINC_FINGER_C2H2_1"/>
    <property type="match status" value="1"/>
</dbReference>
<protein>
    <recommendedName>
        <fullName evidence="11">Homeobox and C2H2 transcription factor</fullName>
    </recommendedName>
</protein>
<dbReference type="CDD" id="cd00086">
    <property type="entry name" value="homeodomain"/>
    <property type="match status" value="1"/>
</dbReference>
<evidence type="ECO:0008006" key="11">
    <source>
        <dbReference type="Google" id="ProtNLM"/>
    </source>
</evidence>
<dbReference type="Proteomes" id="UP000184546">
    <property type="component" value="Unassembled WGS sequence"/>
</dbReference>
<keyword evidence="2 5" id="KW-0371">Homeobox</keyword>
<evidence type="ECO:0000256" key="5">
    <source>
        <dbReference type="PROSITE-ProRule" id="PRU00108"/>
    </source>
</evidence>
<dbReference type="VEuPathDB" id="FungiDB:ASPACDRAFT_74133"/>
<dbReference type="SUPFAM" id="SSF46689">
    <property type="entry name" value="Homeodomain-like"/>
    <property type="match status" value="1"/>
</dbReference>
<evidence type="ECO:0000256" key="3">
    <source>
        <dbReference type="ARBA" id="ARBA00023242"/>
    </source>
</evidence>
<keyword evidence="1 5" id="KW-0238">DNA-binding</keyword>
<dbReference type="EMBL" id="KV878970">
    <property type="protein sequence ID" value="OJK04498.1"/>
    <property type="molecule type" value="Genomic_DNA"/>
</dbReference>
<feature type="compositionally biased region" description="Polar residues" evidence="6">
    <location>
        <begin position="712"/>
        <end position="731"/>
    </location>
</feature>
<dbReference type="OMA" id="HLESHNF"/>
<evidence type="ECO:0000256" key="2">
    <source>
        <dbReference type="ARBA" id="ARBA00023155"/>
    </source>
</evidence>
<reference evidence="10" key="1">
    <citation type="journal article" date="2017" name="Genome Biol.">
        <title>Comparative genomics reveals high biological diversity and specific adaptations in the industrially and medically important fungal genus Aspergillus.</title>
        <authorList>
            <person name="de Vries R.P."/>
            <person name="Riley R."/>
            <person name="Wiebenga A."/>
            <person name="Aguilar-Osorio G."/>
            <person name="Amillis S."/>
            <person name="Uchima C.A."/>
            <person name="Anderluh G."/>
            <person name="Asadollahi M."/>
            <person name="Askin M."/>
            <person name="Barry K."/>
            <person name="Battaglia E."/>
            <person name="Bayram O."/>
            <person name="Benocci T."/>
            <person name="Braus-Stromeyer S.A."/>
            <person name="Caldana C."/>
            <person name="Canovas D."/>
            <person name="Cerqueira G.C."/>
            <person name="Chen F."/>
            <person name="Chen W."/>
            <person name="Choi C."/>
            <person name="Clum A."/>
            <person name="Dos Santos R.A."/>
            <person name="Damasio A.R."/>
            <person name="Diallinas G."/>
            <person name="Emri T."/>
            <person name="Fekete E."/>
            <person name="Flipphi M."/>
            <person name="Freyberg S."/>
            <person name="Gallo A."/>
            <person name="Gournas C."/>
            <person name="Habgood R."/>
            <person name="Hainaut M."/>
            <person name="Harispe M.L."/>
            <person name="Henrissat B."/>
            <person name="Hilden K.S."/>
            <person name="Hope R."/>
            <person name="Hossain A."/>
            <person name="Karabika E."/>
            <person name="Karaffa L."/>
            <person name="Karanyi Z."/>
            <person name="Krasevec N."/>
            <person name="Kuo A."/>
            <person name="Kusch H."/>
            <person name="LaButti K."/>
            <person name="Lagendijk E.L."/>
            <person name="Lapidus A."/>
            <person name="Levasseur A."/>
            <person name="Lindquist E."/>
            <person name="Lipzen A."/>
            <person name="Logrieco A.F."/>
            <person name="MacCabe A."/>
            <person name="Maekelae M.R."/>
            <person name="Malavazi I."/>
            <person name="Melin P."/>
            <person name="Meyer V."/>
            <person name="Mielnichuk N."/>
            <person name="Miskei M."/>
            <person name="Molnar A.P."/>
            <person name="Mule G."/>
            <person name="Ngan C.Y."/>
            <person name="Orejas M."/>
            <person name="Orosz E."/>
            <person name="Ouedraogo J.P."/>
            <person name="Overkamp K.M."/>
            <person name="Park H.-S."/>
            <person name="Perrone G."/>
            <person name="Piumi F."/>
            <person name="Punt P.J."/>
            <person name="Ram A.F."/>
            <person name="Ramon A."/>
            <person name="Rauscher S."/>
            <person name="Record E."/>
            <person name="Riano-Pachon D.M."/>
            <person name="Robert V."/>
            <person name="Roehrig J."/>
            <person name="Ruller R."/>
            <person name="Salamov A."/>
            <person name="Salih N.S."/>
            <person name="Samson R.A."/>
            <person name="Sandor E."/>
            <person name="Sanguinetti M."/>
            <person name="Schuetze T."/>
            <person name="Sepcic K."/>
            <person name="Shelest E."/>
            <person name="Sherlock G."/>
            <person name="Sophianopoulou V."/>
            <person name="Squina F.M."/>
            <person name="Sun H."/>
            <person name="Susca A."/>
            <person name="Todd R.B."/>
            <person name="Tsang A."/>
            <person name="Unkles S.E."/>
            <person name="van de Wiele N."/>
            <person name="van Rossen-Uffink D."/>
            <person name="Oliveira J.V."/>
            <person name="Vesth T.C."/>
            <person name="Visser J."/>
            <person name="Yu J.-H."/>
            <person name="Zhou M."/>
            <person name="Andersen M.R."/>
            <person name="Archer D.B."/>
            <person name="Baker S.E."/>
            <person name="Benoit I."/>
            <person name="Brakhage A.A."/>
            <person name="Braus G.H."/>
            <person name="Fischer R."/>
            <person name="Frisvad J.C."/>
            <person name="Goldman G.H."/>
            <person name="Houbraken J."/>
            <person name="Oakley B."/>
            <person name="Pocsi I."/>
            <person name="Scazzocchio C."/>
            <person name="Seiboth B."/>
            <person name="vanKuyk P.A."/>
            <person name="Wortman J."/>
            <person name="Dyer P.S."/>
            <person name="Grigoriev I.V."/>
        </authorList>
    </citation>
    <scope>NUCLEOTIDE SEQUENCE [LARGE SCALE GENOMIC DNA]</scope>
    <source>
        <strain evidence="10">ATCC 16872 / CBS 172.66 / WB 5094</strain>
    </source>
</reference>
<dbReference type="PANTHER" id="PTHR11850">
    <property type="entry name" value="HOMEOBOX PROTEIN TRANSCRIPTION FACTORS"/>
    <property type="match status" value="1"/>
</dbReference>
<dbReference type="STRING" id="690307.A0A1L9X843"/>
<feature type="compositionally biased region" description="Low complexity" evidence="6">
    <location>
        <begin position="742"/>
        <end position="752"/>
    </location>
</feature>
<feature type="region of interest" description="Disordered" evidence="6">
    <location>
        <begin position="286"/>
        <end position="335"/>
    </location>
</feature>
<evidence type="ECO:0000256" key="6">
    <source>
        <dbReference type="SAM" id="MobiDB-lite"/>
    </source>
</evidence>
<dbReference type="SMART" id="SM00355">
    <property type="entry name" value="ZnF_C2H2"/>
    <property type="match status" value="3"/>
</dbReference>
<feature type="region of interest" description="Disordered" evidence="6">
    <location>
        <begin position="222"/>
        <end position="253"/>
    </location>
</feature>
<feature type="region of interest" description="Disordered" evidence="6">
    <location>
        <begin position="357"/>
        <end position="380"/>
    </location>
</feature>
<dbReference type="OrthoDB" id="5399138at2759"/>
<accession>A0A1L9X843</accession>
<organism evidence="9 10">
    <name type="scientific">Aspergillus aculeatus (strain ATCC 16872 / CBS 172.66 / WB 5094)</name>
    <dbReference type="NCBI Taxonomy" id="690307"/>
    <lineage>
        <taxon>Eukaryota</taxon>
        <taxon>Fungi</taxon>
        <taxon>Dikarya</taxon>
        <taxon>Ascomycota</taxon>
        <taxon>Pezizomycotina</taxon>
        <taxon>Eurotiomycetes</taxon>
        <taxon>Eurotiomycetidae</taxon>
        <taxon>Eurotiales</taxon>
        <taxon>Aspergillaceae</taxon>
        <taxon>Aspergillus</taxon>
        <taxon>Aspergillus subgen. Circumdati</taxon>
    </lineage>
</organism>
<dbReference type="InterPro" id="IPR008422">
    <property type="entry name" value="KN_HD"/>
</dbReference>
<dbReference type="PROSITE" id="PS50071">
    <property type="entry name" value="HOMEOBOX_2"/>
    <property type="match status" value="1"/>
</dbReference>
<dbReference type="SMART" id="SM00389">
    <property type="entry name" value="HOX"/>
    <property type="match status" value="1"/>
</dbReference>
<feature type="compositionally biased region" description="Basic residues" evidence="6">
    <location>
        <begin position="294"/>
        <end position="306"/>
    </location>
</feature>
<evidence type="ECO:0000256" key="4">
    <source>
        <dbReference type="PROSITE-ProRule" id="PRU00042"/>
    </source>
</evidence>
<feature type="region of interest" description="Disordered" evidence="6">
    <location>
        <begin position="831"/>
        <end position="871"/>
    </location>
</feature>
<dbReference type="GeneID" id="30977942"/>
<evidence type="ECO:0000259" key="8">
    <source>
        <dbReference type="PROSITE" id="PS50157"/>
    </source>
</evidence>
<feature type="DNA-binding region" description="Homeobox" evidence="5">
    <location>
        <begin position="168"/>
        <end position="230"/>
    </location>
</feature>
<sequence>MEYFDFDEASYDSQSLVREDDIASEKFEIDDGDAAANYNSFLQDEPLDFSNDPPKQSLEEHQLVDVPNSLLGNGVYPMRRAREPCDFCRHMNLDCFVAKSGVMRQSGCTCCISLWRECSFTKQVEAPGRFLDTLHPIAENIDNTTGGLTGKKALKSHSYIAEEADGQSRKSNSRLSREAVRILKTWLLDHSAYPYPTDQEKDELKQRTGLKRTQICNWLANARRRGKVRAPPRSGSPAAPGAVDIPGQQQRRDVATMTPLERWKHSPPENEPAATSDIIRALNNTSLDPERPRSFHPGHVRSHSRKTGSSNDSSHDNSNLFNAPSVSSHETSQSASRSSLSDLSFASAFSHRSSLGSFGSMERKERRRRRKPSLPVNPFNQQKTRNARIFQCTFCTDTFQTKYDWQRHEKSLHLALEKWTCSPFGGVAFIGGAHRCVFCMAVGPDMDHLESHNYSACQEKTSAERSFYRKDHLNQHLRLMHNVKFISSMDAWRSSITELKSRCGFCGIGLSTWKDRVDHLASHFKNGSNMTQWRGDWGFEPFILGLVENAMPPYLIGHDQKTLNPFKPSSAAGKAPGLVVAEDANCFIRLKHELTAFIHNQVAAGVVPSDQMIQDEARMIIYGTDDRWHQTCADNPVWLSFLKRDTGLEVVPGSDHIQLSDLGMQPPFATTDGLRQPPVETNLLARSACRWQQPFSPMAPPSGFHSPALPGTSRSSVPASAPGSSIGSYAENSGIMPTRPQSGLSSDWGSSLSAGPTAFSTPLSASVDPFVQMGFDPEFLQQLNSRYDEMPLEELQGLGFGGDGGSDNGFPSHEQETQVAVSMAQPLAPSKMASAPIPIPSPKQNEVYMSGAGPDPNHSLAQDLYFSGRNA</sequence>
<dbReference type="GO" id="GO:0003677">
    <property type="term" value="F:DNA binding"/>
    <property type="evidence" value="ECO:0007669"/>
    <property type="project" value="UniProtKB-UniRule"/>
</dbReference>
<keyword evidence="4" id="KW-0862">Zinc</keyword>
<keyword evidence="4" id="KW-0479">Metal-binding</keyword>
<feature type="compositionally biased region" description="Low complexity" evidence="6">
    <location>
        <begin position="309"/>
        <end position="319"/>
    </location>
</feature>
<dbReference type="PROSITE" id="PS50157">
    <property type="entry name" value="ZINC_FINGER_C2H2_2"/>
    <property type="match status" value="1"/>
</dbReference>
<evidence type="ECO:0000256" key="1">
    <source>
        <dbReference type="ARBA" id="ARBA00023125"/>
    </source>
</evidence>
<keyword evidence="4" id="KW-0863">Zinc-finger</keyword>
<dbReference type="InterPro" id="IPR050224">
    <property type="entry name" value="TALE_homeobox"/>
</dbReference>
<proteinExistence type="predicted"/>
<dbReference type="GO" id="GO:0005634">
    <property type="term" value="C:nucleus"/>
    <property type="evidence" value="ECO:0007669"/>
    <property type="project" value="UniProtKB-SubCell"/>
</dbReference>
<dbReference type="InterPro" id="IPR001356">
    <property type="entry name" value="HD"/>
</dbReference>
<dbReference type="GO" id="GO:0008270">
    <property type="term" value="F:zinc ion binding"/>
    <property type="evidence" value="ECO:0007669"/>
    <property type="project" value="UniProtKB-KW"/>
</dbReference>
<feature type="domain" description="Homeobox" evidence="7">
    <location>
        <begin position="166"/>
        <end position="229"/>
    </location>
</feature>
<feature type="region of interest" description="Disordered" evidence="6">
    <location>
        <begin position="695"/>
        <end position="752"/>
    </location>
</feature>
<dbReference type="InterPro" id="IPR009057">
    <property type="entry name" value="Homeodomain-like_sf"/>
</dbReference>
<feature type="domain" description="C2H2-type" evidence="8">
    <location>
        <begin position="390"/>
        <end position="418"/>
    </location>
</feature>
<dbReference type="Gene3D" id="1.10.10.60">
    <property type="entry name" value="Homeodomain-like"/>
    <property type="match status" value="1"/>
</dbReference>
<keyword evidence="3 5" id="KW-0539">Nucleus</keyword>
<comment type="subcellular location">
    <subcellularLocation>
        <location evidence="5">Nucleus</location>
    </subcellularLocation>
</comment>
<dbReference type="GO" id="GO:0006355">
    <property type="term" value="P:regulation of DNA-templated transcription"/>
    <property type="evidence" value="ECO:0007669"/>
    <property type="project" value="InterPro"/>
</dbReference>
<evidence type="ECO:0000259" key="7">
    <source>
        <dbReference type="PROSITE" id="PS50071"/>
    </source>
</evidence>